<sequence>MRILLIDDDRKAARVLARGLQEEGFVVD</sequence>
<dbReference type="PROSITE" id="PS50110">
    <property type="entry name" value="RESPONSE_REGULATORY"/>
    <property type="match status" value="1"/>
</dbReference>
<evidence type="ECO:0000313" key="4">
    <source>
        <dbReference type="Proteomes" id="UP000249135"/>
    </source>
</evidence>
<evidence type="ECO:0000256" key="1">
    <source>
        <dbReference type="PROSITE-ProRule" id="PRU00169"/>
    </source>
</evidence>
<evidence type="ECO:0000313" key="3">
    <source>
        <dbReference type="EMBL" id="PZQ56016.1"/>
    </source>
</evidence>
<proteinExistence type="predicted"/>
<feature type="domain" description="Response regulatory" evidence="2">
    <location>
        <begin position="2"/>
        <end position="28"/>
    </location>
</feature>
<dbReference type="GO" id="GO:0003677">
    <property type="term" value="F:DNA binding"/>
    <property type="evidence" value="ECO:0007669"/>
    <property type="project" value="UniProtKB-KW"/>
</dbReference>
<dbReference type="Proteomes" id="UP000249135">
    <property type="component" value="Unassembled WGS sequence"/>
</dbReference>
<gene>
    <name evidence="3" type="ORF">DI563_32155</name>
</gene>
<keyword evidence="3" id="KW-0238">DNA-binding</keyword>
<dbReference type="AlphaFoldDB" id="A0A2W5NRG0"/>
<dbReference type="GO" id="GO:0000160">
    <property type="term" value="P:phosphorelay signal transduction system"/>
    <property type="evidence" value="ECO:0007669"/>
    <property type="project" value="InterPro"/>
</dbReference>
<comment type="caution">
    <text evidence="3">The sequence shown here is derived from an EMBL/GenBank/DDBJ whole genome shotgun (WGS) entry which is preliminary data.</text>
</comment>
<name>A0A2W5NRG0_VARPD</name>
<comment type="caution">
    <text evidence="1">Lacks conserved residue(s) required for the propagation of feature annotation.</text>
</comment>
<dbReference type="EMBL" id="QFPP01000885">
    <property type="protein sequence ID" value="PZQ56016.1"/>
    <property type="molecule type" value="Genomic_DNA"/>
</dbReference>
<accession>A0A2W5NRG0</accession>
<protein>
    <submittedName>
        <fullName evidence="3">DNA-binding response regulator</fullName>
    </submittedName>
</protein>
<evidence type="ECO:0000259" key="2">
    <source>
        <dbReference type="PROSITE" id="PS50110"/>
    </source>
</evidence>
<organism evidence="3 4">
    <name type="scientific">Variovorax paradoxus</name>
    <dbReference type="NCBI Taxonomy" id="34073"/>
    <lineage>
        <taxon>Bacteria</taxon>
        <taxon>Pseudomonadati</taxon>
        <taxon>Pseudomonadota</taxon>
        <taxon>Betaproteobacteria</taxon>
        <taxon>Burkholderiales</taxon>
        <taxon>Comamonadaceae</taxon>
        <taxon>Variovorax</taxon>
    </lineage>
</organism>
<reference evidence="3 4" key="1">
    <citation type="submission" date="2017-08" db="EMBL/GenBank/DDBJ databases">
        <title>Infants hospitalized years apart are colonized by the same room-sourced microbial strains.</title>
        <authorList>
            <person name="Brooks B."/>
            <person name="Olm M.R."/>
            <person name="Firek B.A."/>
            <person name="Baker R."/>
            <person name="Thomas B.C."/>
            <person name="Morowitz M.J."/>
            <person name="Banfield J.F."/>
        </authorList>
    </citation>
    <scope>NUCLEOTIDE SEQUENCE [LARGE SCALE GENOMIC DNA]</scope>
    <source>
        <strain evidence="3">S2_005_003_R2_41</strain>
    </source>
</reference>
<dbReference type="InterPro" id="IPR011006">
    <property type="entry name" value="CheY-like_superfamily"/>
</dbReference>
<dbReference type="SUPFAM" id="SSF52172">
    <property type="entry name" value="CheY-like"/>
    <property type="match status" value="1"/>
</dbReference>
<feature type="non-terminal residue" evidence="3">
    <location>
        <position position="28"/>
    </location>
</feature>
<dbReference type="InterPro" id="IPR001789">
    <property type="entry name" value="Sig_transdc_resp-reg_receiver"/>
</dbReference>